<dbReference type="EMBL" id="FWYF01000004">
    <property type="protein sequence ID" value="SMD38059.1"/>
    <property type="molecule type" value="Genomic_DNA"/>
</dbReference>
<keyword evidence="2" id="KW-1185">Reference proteome</keyword>
<proteinExistence type="predicted"/>
<sequence length="80" mass="9037">MAEQKQKGRPATKPVALKEGYYIELRTKGSSSAIKLRRNSMAEIEFATKQYEKSKIVNYLGQVKDGKWIDGKNKGKKTST</sequence>
<organism evidence="1 2">
    <name type="scientific">Reichenbachiella faecimaris</name>
    <dbReference type="NCBI Taxonomy" id="692418"/>
    <lineage>
        <taxon>Bacteria</taxon>
        <taxon>Pseudomonadati</taxon>
        <taxon>Bacteroidota</taxon>
        <taxon>Cytophagia</taxon>
        <taxon>Cytophagales</taxon>
        <taxon>Reichenbachiellaceae</taxon>
        <taxon>Reichenbachiella</taxon>
    </lineage>
</organism>
<evidence type="ECO:0000313" key="1">
    <source>
        <dbReference type="EMBL" id="SMD38059.1"/>
    </source>
</evidence>
<reference evidence="1 2" key="1">
    <citation type="submission" date="2017-04" db="EMBL/GenBank/DDBJ databases">
        <authorList>
            <person name="Afonso C.L."/>
            <person name="Miller P.J."/>
            <person name="Scott M.A."/>
            <person name="Spackman E."/>
            <person name="Goraichik I."/>
            <person name="Dimitrov K.M."/>
            <person name="Suarez D.L."/>
            <person name="Swayne D.E."/>
        </authorList>
    </citation>
    <scope>NUCLEOTIDE SEQUENCE [LARGE SCALE GENOMIC DNA]</scope>
    <source>
        <strain evidence="1 2">DSM 26133</strain>
    </source>
</reference>
<name>A0A1W2GN16_REIFA</name>
<protein>
    <submittedName>
        <fullName evidence="1">Uncharacterized protein</fullName>
    </submittedName>
</protein>
<evidence type="ECO:0000313" key="2">
    <source>
        <dbReference type="Proteomes" id="UP000192472"/>
    </source>
</evidence>
<dbReference type="Proteomes" id="UP000192472">
    <property type="component" value="Unassembled WGS sequence"/>
</dbReference>
<accession>A0A1W2GN16</accession>
<dbReference type="AlphaFoldDB" id="A0A1W2GN16"/>
<dbReference type="OrthoDB" id="1446682at2"/>
<dbReference type="RefSeq" id="WP_084374236.1">
    <property type="nucleotide sequence ID" value="NZ_FWYF01000004.1"/>
</dbReference>
<gene>
    <name evidence="1" type="ORF">SAMN04488029_3612</name>
</gene>